<dbReference type="Proteomes" id="UP000051162">
    <property type="component" value="Unassembled WGS sequence"/>
</dbReference>
<feature type="transmembrane region" description="Helical" evidence="1">
    <location>
        <begin position="32"/>
        <end position="49"/>
    </location>
</feature>
<sequence length="53" mass="6189">MILLSLPMTLIAGLHGTSPFRVFHWLFRENPGIAIIFIAGVLLYLLYRYNNRR</sequence>
<protein>
    <submittedName>
        <fullName evidence="2">Uncharacterized protein</fullName>
    </submittedName>
</protein>
<comment type="caution">
    <text evidence="2">The sequence shown here is derived from an EMBL/GenBank/DDBJ whole genome shotgun (WGS) entry which is preliminary data.</text>
</comment>
<accession>A0A0R1KBB1</accession>
<evidence type="ECO:0000313" key="2">
    <source>
        <dbReference type="EMBL" id="KRK78137.1"/>
    </source>
</evidence>
<dbReference type="AlphaFoldDB" id="A0A0R1KBB1"/>
<gene>
    <name evidence="2" type="ORF">FD30_GL001187</name>
</gene>
<keyword evidence="1" id="KW-0472">Membrane</keyword>
<reference evidence="2 3" key="1">
    <citation type="journal article" date="2015" name="Genome Announc.">
        <title>Expanding the biotechnology potential of lactobacilli through comparative genomics of 213 strains and associated genera.</title>
        <authorList>
            <person name="Sun Z."/>
            <person name="Harris H.M."/>
            <person name="McCann A."/>
            <person name="Guo C."/>
            <person name="Argimon S."/>
            <person name="Zhang W."/>
            <person name="Yang X."/>
            <person name="Jeffery I.B."/>
            <person name="Cooney J.C."/>
            <person name="Kagawa T.F."/>
            <person name="Liu W."/>
            <person name="Song Y."/>
            <person name="Salvetti E."/>
            <person name="Wrobel A."/>
            <person name="Rasinkangas P."/>
            <person name="Parkhill J."/>
            <person name="Rea M.C."/>
            <person name="O'Sullivan O."/>
            <person name="Ritari J."/>
            <person name="Douillard F.P."/>
            <person name="Paul Ross R."/>
            <person name="Yang R."/>
            <person name="Briner A.E."/>
            <person name="Felis G.E."/>
            <person name="de Vos W.M."/>
            <person name="Barrangou R."/>
            <person name="Klaenhammer T.R."/>
            <person name="Caufield P.W."/>
            <person name="Cui Y."/>
            <person name="Zhang H."/>
            <person name="O'Toole P.W."/>
        </authorList>
    </citation>
    <scope>NUCLEOTIDE SEQUENCE [LARGE SCALE GENOMIC DNA]</scope>
    <source>
        <strain evidence="2 3">DSM 19117</strain>
    </source>
</reference>
<keyword evidence="1" id="KW-1133">Transmembrane helix</keyword>
<dbReference type="PATRIC" id="fig|1423773.3.peg.1214"/>
<proteinExistence type="predicted"/>
<name>A0A0R1KBB1_9LACO</name>
<keyword evidence="1" id="KW-0812">Transmembrane</keyword>
<keyword evidence="3" id="KW-1185">Reference proteome</keyword>
<evidence type="ECO:0000256" key="1">
    <source>
        <dbReference type="SAM" id="Phobius"/>
    </source>
</evidence>
<dbReference type="EMBL" id="AZDT01000002">
    <property type="protein sequence ID" value="KRK78137.1"/>
    <property type="molecule type" value="Genomic_DNA"/>
</dbReference>
<organism evidence="2 3">
    <name type="scientific">Levilactobacillus namurensis DSM 19117</name>
    <dbReference type="NCBI Taxonomy" id="1423773"/>
    <lineage>
        <taxon>Bacteria</taxon>
        <taxon>Bacillati</taxon>
        <taxon>Bacillota</taxon>
        <taxon>Bacilli</taxon>
        <taxon>Lactobacillales</taxon>
        <taxon>Lactobacillaceae</taxon>
        <taxon>Levilactobacillus</taxon>
    </lineage>
</organism>
<evidence type="ECO:0000313" key="3">
    <source>
        <dbReference type="Proteomes" id="UP000051162"/>
    </source>
</evidence>